<evidence type="ECO:0000313" key="2">
    <source>
        <dbReference type="EMBL" id="MBH8563429.1"/>
    </source>
</evidence>
<reference evidence="2 3" key="1">
    <citation type="journal article" date="2021" name="Int. J. Syst. Evol. Microbiol.">
        <title>Amazonocrinis nigriterrae gen. nov., sp. nov., Atlanticothrix silvestris gen. nov., sp. nov. and Dendronalium phyllosphericum gen. nov., sp. nov., nostocacean cyanobacteria from Brazilian environments.</title>
        <authorList>
            <person name="Alvarenga D.O."/>
            <person name="Andreote A.P.D."/>
            <person name="Branco L.H.Z."/>
            <person name="Delbaje E."/>
            <person name="Cruz R.B."/>
            <person name="Varani A.M."/>
            <person name="Fiore M.F."/>
        </authorList>
    </citation>
    <scope>NUCLEOTIDE SEQUENCE [LARGE SCALE GENOMIC DNA]</scope>
    <source>
        <strain evidence="2 3">CENA67</strain>
    </source>
</reference>
<keyword evidence="3" id="KW-1185">Reference proteome</keyword>
<dbReference type="EMBL" id="JAECZC010000025">
    <property type="protein sequence ID" value="MBH8563429.1"/>
    <property type="molecule type" value="Genomic_DNA"/>
</dbReference>
<feature type="signal peptide" evidence="1">
    <location>
        <begin position="1"/>
        <end position="28"/>
    </location>
</feature>
<dbReference type="NCBIfam" id="TIGR05002">
    <property type="entry name" value="NxxGxxAF_repeat"/>
    <property type="match status" value="3"/>
</dbReference>
<protein>
    <recommendedName>
        <fullName evidence="4">PEP-CTERM sorting domain-containing protein</fullName>
    </recommendedName>
</protein>
<gene>
    <name evidence="2" type="ORF">I8748_14760</name>
</gene>
<evidence type="ECO:0000313" key="3">
    <source>
        <dbReference type="Proteomes" id="UP000632766"/>
    </source>
</evidence>
<name>A0A8J7HW26_9NOST</name>
<proteinExistence type="predicted"/>
<sequence length="397" mass="41410">MSTCPKLLAVLAGTFLSLVTININSAQAGNFTFTKIADSRDFRYVGGGPINDNGTVAFAAGGADDFGLSSTGIFTSNGGAVTTVVNFNLGYNTINGIAINNSGTVAFANNTLPQEGLFISNGKSVTTVARPSDNLFTVNLSSNAFNDSGTLVFRTFDAIVTGNGGPLKTIVDTSGPFQFFSQEPVINDANVVAFEAELKDGRQGVFTSKDGSITTIVDNTSFFSGGFAEFDINNSETVIFSASLENGEQGIFTGDGETITTVADTSGLFSRFFRLAINDNNQVAFNGQLRDGSENVFADGIFTGSDPVADKVIGIGDSLLGGTVTNLFFSGGLNNSGQISFYAEYLDDAGNTITGVFRADPVLESIPESTSTLGLLALGTLGTGVVLKRKLNGVFRF</sequence>
<dbReference type="InterPro" id="IPR055876">
    <property type="entry name" value="DUF7453"/>
</dbReference>
<dbReference type="Proteomes" id="UP000632766">
    <property type="component" value="Unassembled WGS sequence"/>
</dbReference>
<keyword evidence="1" id="KW-0732">Signal</keyword>
<accession>A0A8J7HW26</accession>
<evidence type="ECO:0008006" key="4">
    <source>
        <dbReference type="Google" id="ProtNLM"/>
    </source>
</evidence>
<evidence type="ECO:0000256" key="1">
    <source>
        <dbReference type="SAM" id="SignalP"/>
    </source>
</evidence>
<feature type="chain" id="PRO_5035226941" description="PEP-CTERM sorting domain-containing protein" evidence="1">
    <location>
        <begin position="29"/>
        <end position="397"/>
    </location>
</feature>
<dbReference type="Pfam" id="PF24251">
    <property type="entry name" value="DUF7453"/>
    <property type="match status" value="1"/>
</dbReference>
<comment type="caution">
    <text evidence="2">The sequence shown here is derived from an EMBL/GenBank/DDBJ whole genome shotgun (WGS) entry which is preliminary data.</text>
</comment>
<dbReference type="AlphaFoldDB" id="A0A8J7HW26"/>
<dbReference type="RefSeq" id="WP_198125316.1">
    <property type="nucleotide sequence ID" value="NZ_JAECZC010000025.1"/>
</dbReference>
<organism evidence="2 3">
    <name type="scientific">Amazonocrinis nigriterrae CENA67</name>
    <dbReference type="NCBI Taxonomy" id="2794033"/>
    <lineage>
        <taxon>Bacteria</taxon>
        <taxon>Bacillati</taxon>
        <taxon>Cyanobacteriota</taxon>
        <taxon>Cyanophyceae</taxon>
        <taxon>Nostocales</taxon>
        <taxon>Nostocaceae</taxon>
        <taxon>Amazonocrinis</taxon>
        <taxon>Amazonocrinis nigriterrae</taxon>
    </lineage>
</organism>